<dbReference type="Proteomes" id="UP000001572">
    <property type="component" value="Chromosome"/>
</dbReference>
<evidence type="ECO:0000313" key="3">
    <source>
        <dbReference type="EMBL" id="ABR47335.1"/>
    </source>
</evidence>
<organism evidence="3 4">
    <name type="scientific">Alkaliphilus metalliredigens (strain QYMF)</name>
    <dbReference type="NCBI Taxonomy" id="293826"/>
    <lineage>
        <taxon>Bacteria</taxon>
        <taxon>Bacillati</taxon>
        <taxon>Bacillota</taxon>
        <taxon>Clostridia</taxon>
        <taxon>Peptostreptococcales</taxon>
        <taxon>Natronincolaceae</taxon>
        <taxon>Alkaliphilus</taxon>
    </lineage>
</organism>
<dbReference type="eggNOG" id="COG5561">
    <property type="taxonomic scope" value="Bacteria"/>
</dbReference>
<dbReference type="STRING" id="293826.Amet_1124"/>
<feature type="domain" description="CGGC" evidence="2">
    <location>
        <begin position="2"/>
        <end position="96"/>
    </location>
</feature>
<dbReference type="OrthoDB" id="1682132at2"/>
<keyword evidence="4" id="KW-1185">Reference proteome</keyword>
<evidence type="ECO:0000313" key="4">
    <source>
        <dbReference type="Proteomes" id="UP000001572"/>
    </source>
</evidence>
<dbReference type="Pfam" id="PF08821">
    <property type="entry name" value="CGGC"/>
    <property type="match status" value="1"/>
</dbReference>
<dbReference type="SMART" id="SM01078">
    <property type="entry name" value="CGGC"/>
    <property type="match status" value="1"/>
</dbReference>
<feature type="region of interest" description="Disordered" evidence="1">
    <location>
        <begin position="96"/>
        <end position="117"/>
    </location>
</feature>
<dbReference type="AlphaFoldDB" id="A6TMB7"/>
<dbReference type="KEGG" id="amt:Amet_1124"/>
<protein>
    <recommendedName>
        <fullName evidence="2">CGGC domain-containing protein</fullName>
    </recommendedName>
</protein>
<gene>
    <name evidence="3" type="ordered locus">Amet_1124</name>
</gene>
<proteinExistence type="predicted"/>
<name>A6TMB7_ALKMQ</name>
<evidence type="ECO:0000259" key="2">
    <source>
        <dbReference type="SMART" id="SM01078"/>
    </source>
</evidence>
<sequence length="117" mass="13269">MKIAILVNESTMDRCTGKGCFNAFYQQIDAFKSYSPEVELLGFTHVGGDLEHKIEKMINNGVDVVHLSSCLRAKYPEYQHLAHRLAEHFKVVGYTHGSEKGKSRDSISLDKKQRKVI</sequence>
<dbReference type="InterPro" id="IPR014925">
    <property type="entry name" value="CGGC_dom"/>
</dbReference>
<dbReference type="EMBL" id="CP000724">
    <property type="protein sequence ID" value="ABR47335.1"/>
    <property type="molecule type" value="Genomic_DNA"/>
</dbReference>
<reference evidence="4" key="1">
    <citation type="journal article" date="2016" name="Genome Announc.">
        <title>Complete genome sequence of Alkaliphilus metalliredigens strain QYMF, an alkaliphilic and metal-reducing bacterium isolated from borax-contaminated leachate ponds.</title>
        <authorList>
            <person name="Hwang C."/>
            <person name="Copeland A."/>
            <person name="Lucas S."/>
            <person name="Lapidus A."/>
            <person name="Barry K."/>
            <person name="Detter J.C."/>
            <person name="Glavina Del Rio T."/>
            <person name="Hammon N."/>
            <person name="Israni S."/>
            <person name="Dalin E."/>
            <person name="Tice H."/>
            <person name="Pitluck S."/>
            <person name="Chertkov O."/>
            <person name="Brettin T."/>
            <person name="Bruce D."/>
            <person name="Han C."/>
            <person name="Schmutz J."/>
            <person name="Larimer F."/>
            <person name="Land M.L."/>
            <person name="Hauser L."/>
            <person name="Kyrpides N."/>
            <person name="Mikhailova N."/>
            <person name="Ye Q."/>
            <person name="Zhou J."/>
            <person name="Richardson P."/>
            <person name="Fields M.W."/>
        </authorList>
    </citation>
    <scope>NUCLEOTIDE SEQUENCE [LARGE SCALE GENOMIC DNA]</scope>
    <source>
        <strain evidence="4">QYMF</strain>
    </source>
</reference>
<evidence type="ECO:0000256" key="1">
    <source>
        <dbReference type="SAM" id="MobiDB-lite"/>
    </source>
</evidence>
<feature type="compositionally biased region" description="Basic and acidic residues" evidence="1">
    <location>
        <begin position="97"/>
        <end position="111"/>
    </location>
</feature>
<dbReference type="RefSeq" id="WP_012062376.1">
    <property type="nucleotide sequence ID" value="NC_009633.1"/>
</dbReference>
<accession>A6TMB7</accession>
<dbReference type="HOGENOM" id="CLU_147304_2_0_9"/>